<comment type="caution">
    <text evidence="6">The sequence shown here is derived from an EMBL/GenBank/DDBJ whole genome shotgun (WGS) entry which is preliminary data.</text>
</comment>
<evidence type="ECO:0000313" key="6">
    <source>
        <dbReference type="EMBL" id="MFD1781168.1"/>
    </source>
</evidence>
<keyword evidence="7" id="KW-1185">Reference proteome</keyword>
<feature type="domain" description="SH3b" evidence="5">
    <location>
        <begin position="182"/>
        <end position="244"/>
    </location>
</feature>
<dbReference type="InterPro" id="IPR017293">
    <property type="entry name" value="N-acetylmuramoyl-L-ala_amidase"/>
</dbReference>
<feature type="chain" id="PRO_5046243827" evidence="4">
    <location>
        <begin position="23"/>
        <end position="595"/>
    </location>
</feature>
<dbReference type="CDD" id="cd02696">
    <property type="entry name" value="MurNAc-LAA"/>
    <property type="match status" value="1"/>
</dbReference>
<feature type="region of interest" description="Disordered" evidence="3">
    <location>
        <begin position="245"/>
        <end position="266"/>
    </location>
</feature>
<dbReference type="PROSITE" id="PS51781">
    <property type="entry name" value="SH3B"/>
    <property type="match status" value="5"/>
</dbReference>
<dbReference type="SMART" id="SM00646">
    <property type="entry name" value="Ami_3"/>
    <property type="match status" value="1"/>
</dbReference>
<evidence type="ECO:0000256" key="3">
    <source>
        <dbReference type="SAM" id="MobiDB-lite"/>
    </source>
</evidence>
<evidence type="ECO:0000256" key="1">
    <source>
        <dbReference type="ARBA" id="ARBA00022801"/>
    </source>
</evidence>
<dbReference type="InterPro" id="IPR052354">
    <property type="entry name" value="Cell_Wall_Dynamics_Protein"/>
</dbReference>
<organism evidence="6 7">
    <name type="scientific">Fredinandcohnia salidurans</name>
    <dbReference type="NCBI Taxonomy" id="2595041"/>
    <lineage>
        <taxon>Bacteria</taxon>
        <taxon>Bacillati</taxon>
        <taxon>Bacillota</taxon>
        <taxon>Bacilli</taxon>
        <taxon>Bacillales</taxon>
        <taxon>Bacillaceae</taxon>
        <taxon>Fredinandcohnia</taxon>
    </lineage>
</organism>
<dbReference type="Proteomes" id="UP001597227">
    <property type="component" value="Unassembled WGS sequence"/>
</dbReference>
<accession>A0ABW4MUJ5</accession>
<feature type="domain" description="SH3b" evidence="5">
    <location>
        <begin position="336"/>
        <end position="400"/>
    </location>
</feature>
<feature type="domain" description="SH3b" evidence="5">
    <location>
        <begin position="101"/>
        <end position="165"/>
    </location>
</feature>
<dbReference type="InterPro" id="IPR003646">
    <property type="entry name" value="SH3-like_bac-type"/>
</dbReference>
<keyword evidence="2" id="KW-0961">Cell wall biogenesis/degradation</keyword>
<dbReference type="PIRSF" id="PIRSF037846">
    <property type="entry name" value="Autolysin_YrvJ_prd"/>
    <property type="match status" value="1"/>
</dbReference>
<proteinExistence type="predicted"/>
<evidence type="ECO:0000313" key="7">
    <source>
        <dbReference type="Proteomes" id="UP001597227"/>
    </source>
</evidence>
<dbReference type="EMBL" id="JBHUEK010000031">
    <property type="protein sequence ID" value="MFD1781168.1"/>
    <property type="molecule type" value="Genomic_DNA"/>
</dbReference>
<feature type="signal peptide" evidence="4">
    <location>
        <begin position="1"/>
        <end position="22"/>
    </location>
</feature>
<evidence type="ECO:0000256" key="2">
    <source>
        <dbReference type="ARBA" id="ARBA00023316"/>
    </source>
</evidence>
<protein>
    <submittedName>
        <fullName evidence="6">SH3 domain-containing protein</fullName>
    </submittedName>
</protein>
<feature type="domain" description="SH3b" evidence="5">
    <location>
        <begin position="31"/>
        <end position="93"/>
    </location>
</feature>
<keyword evidence="1" id="KW-0378">Hydrolase</keyword>
<name>A0ABW4MUJ5_9BACI</name>
<keyword evidence="4" id="KW-0732">Signal</keyword>
<dbReference type="Pfam" id="PF08239">
    <property type="entry name" value="SH3_3"/>
    <property type="match status" value="5"/>
</dbReference>
<dbReference type="PANTHER" id="PTHR34408">
    <property type="entry name" value="FAMILY PROTEIN, PUTATIVE-RELATED"/>
    <property type="match status" value="1"/>
</dbReference>
<feature type="compositionally biased region" description="Low complexity" evidence="3">
    <location>
        <begin position="167"/>
        <end position="184"/>
    </location>
</feature>
<dbReference type="Gene3D" id="2.30.30.40">
    <property type="entry name" value="SH3 Domains"/>
    <property type="match status" value="5"/>
</dbReference>
<sequence length="595" mass="64690">MLHKILKIGLAFLLAIIFSVTTNPGNLTKAEQVAIIDTTVLNVRDGPGLSYSRTAQVKQGEKFTIIERKNDWVKLQLSAGKTGWVASWLIKETQTTSTQTGTSSTVVSTVDGLRFRSGPGTGFQVIGSLNKGNEAGFIEANDNWSKISYKGNIGWVSSQFLKTKQPSGPTTSTPNSNSGTSKKTATVTASILNVRDQPNLQGRIVGKLKQNATVTITNERESWLEIKFGSSSGWIHRDFVAGISSTEEKPTQPAAPPQSPTNQGKIGKVTASSLNVRDSGSLSGRVIGSLKQGNKVTIQEEVNNWSHITLPNGSKGWVASWYLDVQLDTPSETPNKAESTVKILYNGTNIRSGSSTSTSVVARANEGDSFAMVAKEGDWYKINLPGNKIGYVAGWLVSVSGTDQIVERPGVSVNHYLKGKTIVIDPGHGGNDSGAIGVSGTYEKTLNLRTARMVFDKLSASGANVVLTRNSDNYVSLRSRVSISHYRSADAFVSIHYDSIYDRNVRGVTSYYYKNIDVGLASNIQTEIVKNTGFKNREHRLGNYQVLRENRNPSVLLELGFLSNPTEEYTVNTNTFQENVSNGVYYGLAQYFKGK</sequence>
<feature type="domain" description="SH3b" evidence="5">
    <location>
        <begin position="264"/>
        <end position="327"/>
    </location>
</feature>
<dbReference type="SUPFAM" id="SSF53187">
    <property type="entry name" value="Zn-dependent exopeptidases"/>
    <property type="match status" value="1"/>
</dbReference>
<dbReference type="PANTHER" id="PTHR34408:SF1">
    <property type="entry name" value="GLYCOSYL HYDROLASE FAMILY 19 DOMAIN-CONTAINING PROTEIN HI_1415"/>
    <property type="match status" value="1"/>
</dbReference>
<dbReference type="InterPro" id="IPR002508">
    <property type="entry name" value="MurNAc-LAA_cat"/>
</dbReference>
<evidence type="ECO:0000256" key="4">
    <source>
        <dbReference type="SAM" id="SignalP"/>
    </source>
</evidence>
<feature type="region of interest" description="Disordered" evidence="3">
    <location>
        <begin position="162"/>
        <end position="184"/>
    </location>
</feature>
<dbReference type="Gene3D" id="3.40.630.40">
    <property type="entry name" value="Zn-dependent exopeptidases"/>
    <property type="match status" value="1"/>
</dbReference>
<gene>
    <name evidence="6" type="ORF">ACFSFW_21150</name>
</gene>
<evidence type="ECO:0000259" key="5">
    <source>
        <dbReference type="PROSITE" id="PS51781"/>
    </source>
</evidence>
<dbReference type="Pfam" id="PF01520">
    <property type="entry name" value="Amidase_3"/>
    <property type="match status" value="1"/>
</dbReference>
<reference evidence="7" key="1">
    <citation type="journal article" date="2019" name="Int. J. Syst. Evol. Microbiol.">
        <title>The Global Catalogue of Microorganisms (GCM) 10K type strain sequencing project: providing services to taxonomists for standard genome sequencing and annotation.</title>
        <authorList>
            <consortium name="The Broad Institute Genomics Platform"/>
            <consortium name="The Broad Institute Genome Sequencing Center for Infectious Disease"/>
            <person name="Wu L."/>
            <person name="Ma J."/>
        </authorList>
    </citation>
    <scope>NUCLEOTIDE SEQUENCE [LARGE SCALE GENOMIC DNA]</scope>
    <source>
        <strain evidence="7">CCUG 15531</strain>
    </source>
</reference>
<dbReference type="SMART" id="SM00287">
    <property type="entry name" value="SH3b"/>
    <property type="match status" value="5"/>
</dbReference>
<dbReference type="RefSeq" id="WP_388041114.1">
    <property type="nucleotide sequence ID" value="NZ_JBHUEK010000031.1"/>
</dbReference>